<dbReference type="EMBL" id="PVXQ01000037">
    <property type="protein sequence ID" value="PRR81053.1"/>
    <property type="molecule type" value="Genomic_DNA"/>
</dbReference>
<evidence type="ECO:0000313" key="1">
    <source>
        <dbReference type="EMBL" id="PRR81053.1"/>
    </source>
</evidence>
<comment type="caution">
    <text evidence="1">The sequence shown here is derived from an EMBL/GenBank/DDBJ whole genome shotgun (WGS) entry which is preliminary data.</text>
</comment>
<sequence length="44" mass="5080">MKLIWKGKFTNEEQLFTGNLPDNAAIQMPKNSKNHNVLFPITLH</sequence>
<proteinExistence type="predicted"/>
<accession>A0A2T0BB44</accession>
<dbReference type="AlphaFoldDB" id="A0A2T0BB44"/>
<reference evidence="1 2" key="1">
    <citation type="submission" date="2018-03" db="EMBL/GenBank/DDBJ databases">
        <title>Genome sequence of Clostridium vincentii DSM 10228.</title>
        <authorList>
            <person name="Poehlein A."/>
            <person name="Daniel R."/>
        </authorList>
    </citation>
    <scope>NUCLEOTIDE SEQUENCE [LARGE SCALE GENOMIC DNA]</scope>
    <source>
        <strain evidence="1 2">DSM 10228</strain>
    </source>
</reference>
<dbReference type="RefSeq" id="WP_278320530.1">
    <property type="nucleotide sequence ID" value="NZ_PVXQ01000037.1"/>
</dbReference>
<name>A0A2T0BB44_9CLOT</name>
<dbReference type="Proteomes" id="UP000239471">
    <property type="component" value="Unassembled WGS sequence"/>
</dbReference>
<evidence type="ECO:0000313" key="2">
    <source>
        <dbReference type="Proteomes" id="UP000239471"/>
    </source>
</evidence>
<gene>
    <name evidence="1" type="ORF">CLVI_28110</name>
</gene>
<keyword evidence="2" id="KW-1185">Reference proteome</keyword>
<protein>
    <submittedName>
        <fullName evidence="1">Uncharacterized protein</fullName>
    </submittedName>
</protein>
<organism evidence="1 2">
    <name type="scientific">Clostridium vincentii</name>
    <dbReference type="NCBI Taxonomy" id="52704"/>
    <lineage>
        <taxon>Bacteria</taxon>
        <taxon>Bacillati</taxon>
        <taxon>Bacillota</taxon>
        <taxon>Clostridia</taxon>
        <taxon>Eubacteriales</taxon>
        <taxon>Clostridiaceae</taxon>
        <taxon>Clostridium</taxon>
    </lineage>
</organism>